<dbReference type="InterPro" id="IPR015797">
    <property type="entry name" value="NUDIX_hydrolase-like_dom_sf"/>
</dbReference>
<reference evidence="5" key="1">
    <citation type="submission" date="2016-10" db="EMBL/GenBank/DDBJ databases">
        <title>Draft Genome Sequence of Nocardioides luteus Strain BAFB, an Alkane-Degrading Bacterium Isolated from JP-7 Polluted Soil.</title>
        <authorList>
            <person name="Brown L."/>
            <person name="Ruiz O.N."/>
            <person name="Gunasekera T."/>
        </authorList>
    </citation>
    <scope>NUCLEOTIDE SEQUENCE [LARGE SCALE GENOMIC DNA]</scope>
    <source>
        <strain evidence="5">BAFB</strain>
    </source>
</reference>
<dbReference type="PANTHER" id="PTHR43736">
    <property type="entry name" value="ADP-RIBOSE PYROPHOSPHATASE"/>
    <property type="match status" value="1"/>
</dbReference>
<evidence type="ECO:0000256" key="2">
    <source>
        <dbReference type="ARBA" id="ARBA00022801"/>
    </source>
</evidence>
<dbReference type="Proteomes" id="UP000033772">
    <property type="component" value="Unassembled WGS sequence"/>
</dbReference>
<dbReference type="PROSITE" id="PS51462">
    <property type="entry name" value="NUDIX"/>
    <property type="match status" value="2"/>
</dbReference>
<protein>
    <submittedName>
        <fullName evidence="5">NUDIX hydrolase</fullName>
    </submittedName>
</protein>
<evidence type="ECO:0000256" key="1">
    <source>
        <dbReference type="ARBA" id="ARBA00005582"/>
    </source>
</evidence>
<dbReference type="RefSeq" id="WP_045547084.1">
    <property type="nucleotide sequence ID" value="NZ_JZDQ02000030.1"/>
</dbReference>
<feature type="domain" description="Nudix hydrolase" evidence="4">
    <location>
        <begin position="168"/>
        <end position="310"/>
    </location>
</feature>
<evidence type="ECO:0000313" key="5">
    <source>
        <dbReference type="EMBL" id="OIJ25048.1"/>
    </source>
</evidence>
<evidence type="ECO:0000256" key="3">
    <source>
        <dbReference type="RuleBase" id="RU003476"/>
    </source>
</evidence>
<dbReference type="GO" id="GO:0016787">
    <property type="term" value="F:hydrolase activity"/>
    <property type="evidence" value="ECO:0007669"/>
    <property type="project" value="UniProtKB-KW"/>
</dbReference>
<dbReference type="Gene3D" id="3.90.79.10">
    <property type="entry name" value="Nucleoside Triphosphate Pyrophosphohydrolase"/>
    <property type="match status" value="2"/>
</dbReference>
<dbReference type="InterPro" id="IPR000086">
    <property type="entry name" value="NUDIX_hydrolase_dom"/>
</dbReference>
<name>A0A1J4N3A7_9ACTN</name>
<comment type="similarity">
    <text evidence="1 3">Belongs to the Nudix hydrolase family.</text>
</comment>
<evidence type="ECO:0000259" key="4">
    <source>
        <dbReference type="PROSITE" id="PS51462"/>
    </source>
</evidence>
<proteinExistence type="inferred from homology"/>
<evidence type="ECO:0000313" key="6">
    <source>
        <dbReference type="Proteomes" id="UP000033772"/>
    </source>
</evidence>
<dbReference type="EMBL" id="JZDQ02000030">
    <property type="protein sequence ID" value="OIJ25048.1"/>
    <property type="molecule type" value="Genomic_DNA"/>
</dbReference>
<dbReference type="Pfam" id="PF00293">
    <property type="entry name" value="NUDIX"/>
    <property type="match status" value="2"/>
</dbReference>
<dbReference type="PANTHER" id="PTHR43736:SF1">
    <property type="entry name" value="DIHYDRONEOPTERIN TRIPHOSPHATE DIPHOSPHATASE"/>
    <property type="match status" value="1"/>
</dbReference>
<keyword evidence="2 3" id="KW-0378">Hydrolase</keyword>
<keyword evidence="6" id="KW-1185">Reference proteome</keyword>
<dbReference type="CDD" id="cd02883">
    <property type="entry name" value="NUDIX_Hydrolase"/>
    <property type="match status" value="2"/>
</dbReference>
<dbReference type="STRING" id="1844.UG56_019750"/>
<dbReference type="PROSITE" id="PS00893">
    <property type="entry name" value="NUDIX_BOX"/>
    <property type="match status" value="2"/>
</dbReference>
<accession>A0A1J4N3A7</accession>
<dbReference type="InterPro" id="IPR020084">
    <property type="entry name" value="NUDIX_hydrolase_CS"/>
</dbReference>
<organism evidence="5 6">
    <name type="scientific">Nocardioides luteus</name>
    <dbReference type="NCBI Taxonomy" id="1844"/>
    <lineage>
        <taxon>Bacteria</taxon>
        <taxon>Bacillati</taxon>
        <taxon>Actinomycetota</taxon>
        <taxon>Actinomycetes</taxon>
        <taxon>Propionibacteriales</taxon>
        <taxon>Nocardioidaceae</taxon>
        <taxon>Nocardioides</taxon>
    </lineage>
</organism>
<sequence>MATRNRGRGGRRRKLPMVQRVGAYAVIIRAGAGAEPEILLSRLSEKVTPEERWTLPGGGIDHGEDPRDAVVREVYEEAGVPVEVGVEARVYSVHQAKAWRLGRRVNSHAIRIVYDGWVPHDAPEPQTMEVDGSTAEAAWLPLAAVVSGEIPTSPLVTDALEVHKPARMQRLAAYAFITRAADDAILLTRISPLGYHSGSWTLPGGGVDFGEQPRDALVREVVEECGLTCEVGALIDVHDVNITGTAPSGRHEEFHGVHLIFAATVPDGAEPRVVEVGGTTDAVRWVTRPELETLPLLDVVEAALAAEKSESDAE</sequence>
<gene>
    <name evidence="5" type="ORF">UG56_019750</name>
</gene>
<dbReference type="PRINTS" id="PR00502">
    <property type="entry name" value="NUDIXFAMILY"/>
</dbReference>
<dbReference type="InterPro" id="IPR020476">
    <property type="entry name" value="Nudix_hydrolase"/>
</dbReference>
<comment type="caution">
    <text evidence="5">The sequence shown here is derived from an EMBL/GenBank/DDBJ whole genome shotgun (WGS) entry which is preliminary data.</text>
</comment>
<feature type="domain" description="Nudix hydrolase" evidence="4">
    <location>
        <begin position="18"/>
        <end position="162"/>
    </location>
</feature>
<dbReference type="SUPFAM" id="SSF55811">
    <property type="entry name" value="Nudix"/>
    <property type="match status" value="2"/>
</dbReference>
<dbReference type="AlphaFoldDB" id="A0A1J4N3A7"/>